<reference evidence="2" key="2">
    <citation type="submission" date="2023-06" db="EMBL/GenBank/DDBJ databases">
        <authorList>
            <consortium name="Lawrence Berkeley National Laboratory"/>
            <person name="Haridas S."/>
            <person name="Hensen N."/>
            <person name="Bonometti L."/>
            <person name="Westerberg I."/>
            <person name="Brannstrom I.O."/>
            <person name="Guillou S."/>
            <person name="Cros-Aarteil S."/>
            <person name="Calhoun S."/>
            <person name="Kuo A."/>
            <person name="Mondo S."/>
            <person name="Pangilinan J."/>
            <person name="Riley R."/>
            <person name="Labutti K."/>
            <person name="Andreopoulos B."/>
            <person name="Lipzen A."/>
            <person name="Chen C."/>
            <person name="Yanf M."/>
            <person name="Daum C."/>
            <person name="Ng V."/>
            <person name="Clum A."/>
            <person name="Steindorff A."/>
            <person name="Ohm R."/>
            <person name="Martin F."/>
            <person name="Silar P."/>
            <person name="Natvig D."/>
            <person name="Lalanne C."/>
            <person name="Gautier V."/>
            <person name="Ament-Velasquez S.L."/>
            <person name="Kruys A."/>
            <person name="Hutchinson M.I."/>
            <person name="Powell A.J."/>
            <person name="Barry K."/>
            <person name="Miller A.N."/>
            <person name="Grigoriev I.V."/>
            <person name="Debuchy R."/>
            <person name="Gladieux P."/>
            <person name="Thoren M.H."/>
            <person name="Johannesson H."/>
        </authorList>
    </citation>
    <scope>NUCLEOTIDE SEQUENCE</scope>
    <source>
        <strain evidence="2">CBS 118394</strain>
    </source>
</reference>
<dbReference type="SUPFAM" id="SSF53335">
    <property type="entry name" value="S-adenosyl-L-methionine-dependent methyltransferases"/>
    <property type="match status" value="1"/>
</dbReference>
<dbReference type="InterPro" id="IPR029063">
    <property type="entry name" value="SAM-dependent_MTases_sf"/>
</dbReference>
<protein>
    <submittedName>
        <fullName evidence="2">S-adenosyl-L-methionine-dependent methyltransferase</fullName>
    </submittedName>
</protein>
<dbReference type="PANTHER" id="PTHR43591">
    <property type="entry name" value="METHYLTRANSFERASE"/>
    <property type="match status" value="1"/>
</dbReference>
<keyword evidence="3" id="KW-1185">Reference proteome</keyword>
<dbReference type="EMBL" id="JAUEDM010000004">
    <property type="protein sequence ID" value="KAK3317929.1"/>
    <property type="molecule type" value="Genomic_DNA"/>
</dbReference>
<evidence type="ECO:0000313" key="2">
    <source>
        <dbReference type="EMBL" id="KAK3317929.1"/>
    </source>
</evidence>
<dbReference type="CDD" id="cd02440">
    <property type="entry name" value="AdoMet_MTases"/>
    <property type="match status" value="1"/>
</dbReference>
<dbReference type="GO" id="GO:0032259">
    <property type="term" value="P:methylation"/>
    <property type="evidence" value="ECO:0007669"/>
    <property type="project" value="UniProtKB-KW"/>
</dbReference>
<sequence length="306" mass="34692">MLLSFRRPSEKSTASAVSDTVQKYGRTFHGYKEGKYILPNDEKERKRLDLQHELARRMLNGKLHLAPVSNPGRVLDFGAGTGIWTVEFATENPKSDILGIDLSAVQRDDTPPNCRFELGDVEDEWHYPHKFNFIHGRYILLYITDIPKLMRSIYDNLAPGGYVEIVELLLGMQPLDPSTDRRHPILAWNDMMVAGMEKIGKDPCAGASVKKWMREAGFVNVTETKYSVASTPWWPKGEEAKIRGAMMMDNILNVAEGMTTRMFVEVYGWSREQVDAYLVDTTKAFQDPSFHAFTNGVCVWGQKPPA</sequence>
<evidence type="ECO:0000256" key="1">
    <source>
        <dbReference type="ARBA" id="ARBA00038158"/>
    </source>
</evidence>
<dbReference type="PANTHER" id="PTHR43591:SF102">
    <property type="entry name" value="S-ADENOSYL-L-METHIONINE-DEPENDENT METHYLTRANSFERASE"/>
    <property type="match status" value="1"/>
</dbReference>
<organism evidence="2 3">
    <name type="scientific">Apodospora peruviana</name>
    <dbReference type="NCBI Taxonomy" id="516989"/>
    <lineage>
        <taxon>Eukaryota</taxon>
        <taxon>Fungi</taxon>
        <taxon>Dikarya</taxon>
        <taxon>Ascomycota</taxon>
        <taxon>Pezizomycotina</taxon>
        <taxon>Sordariomycetes</taxon>
        <taxon>Sordariomycetidae</taxon>
        <taxon>Sordariales</taxon>
        <taxon>Lasiosphaeriaceae</taxon>
        <taxon>Apodospora</taxon>
    </lineage>
</organism>
<name>A0AAE0M4U5_9PEZI</name>
<proteinExistence type="inferred from homology"/>
<dbReference type="Pfam" id="PF13489">
    <property type="entry name" value="Methyltransf_23"/>
    <property type="match status" value="1"/>
</dbReference>
<dbReference type="Gene3D" id="3.40.50.150">
    <property type="entry name" value="Vaccinia Virus protein VP39"/>
    <property type="match status" value="1"/>
</dbReference>
<dbReference type="GO" id="GO:0008168">
    <property type="term" value="F:methyltransferase activity"/>
    <property type="evidence" value="ECO:0007669"/>
    <property type="project" value="UniProtKB-KW"/>
</dbReference>
<gene>
    <name evidence="2" type="ORF">B0H66DRAFT_477164</name>
</gene>
<dbReference type="Proteomes" id="UP001283341">
    <property type="component" value="Unassembled WGS sequence"/>
</dbReference>
<reference evidence="2" key="1">
    <citation type="journal article" date="2023" name="Mol. Phylogenet. Evol.">
        <title>Genome-scale phylogeny and comparative genomics of the fungal order Sordariales.</title>
        <authorList>
            <person name="Hensen N."/>
            <person name="Bonometti L."/>
            <person name="Westerberg I."/>
            <person name="Brannstrom I.O."/>
            <person name="Guillou S."/>
            <person name="Cros-Aarteil S."/>
            <person name="Calhoun S."/>
            <person name="Haridas S."/>
            <person name="Kuo A."/>
            <person name="Mondo S."/>
            <person name="Pangilinan J."/>
            <person name="Riley R."/>
            <person name="LaButti K."/>
            <person name="Andreopoulos B."/>
            <person name="Lipzen A."/>
            <person name="Chen C."/>
            <person name="Yan M."/>
            <person name="Daum C."/>
            <person name="Ng V."/>
            <person name="Clum A."/>
            <person name="Steindorff A."/>
            <person name="Ohm R.A."/>
            <person name="Martin F."/>
            <person name="Silar P."/>
            <person name="Natvig D.O."/>
            <person name="Lalanne C."/>
            <person name="Gautier V."/>
            <person name="Ament-Velasquez S.L."/>
            <person name="Kruys A."/>
            <person name="Hutchinson M.I."/>
            <person name="Powell A.J."/>
            <person name="Barry K."/>
            <person name="Miller A.N."/>
            <person name="Grigoriev I.V."/>
            <person name="Debuchy R."/>
            <person name="Gladieux P."/>
            <person name="Hiltunen Thoren M."/>
            <person name="Johannesson H."/>
        </authorList>
    </citation>
    <scope>NUCLEOTIDE SEQUENCE</scope>
    <source>
        <strain evidence="2">CBS 118394</strain>
    </source>
</reference>
<evidence type="ECO:0000313" key="3">
    <source>
        <dbReference type="Proteomes" id="UP001283341"/>
    </source>
</evidence>
<dbReference type="AlphaFoldDB" id="A0AAE0M4U5"/>
<comment type="similarity">
    <text evidence="1">Belongs to the methyltransferase superfamily. LaeA methyltransferase family.</text>
</comment>
<keyword evidence="2" id="KW-0489">Methyltransferase</keyword>
<keyword evidence="2" id="KW-0808">Transferase</keyword>
<comment type="caution">
    <text evidence="2">The sequence shown here is derived from an EMBL/GenBank/DDBJ whole genome shotgun (WGS) entry which is preliminary data.</text>
</comment>
<accession>A0AAE0M4U5</accession>